<dbReference type="FunFam" id="2.40.290.10:FF:000008">
    <property type="entry name" value="ATP-dependent DNA helicase II subunit 2"/>
    <property type="match status" value="1"/>
</dbReference>
<keyword evidence="10 19" id="KW-0347">Helicase</keyword>
<dbReference type="GO" id="GO:0003678">
    <property type="term" value="F:DNA helicase activity"/>
    <property type="evidence" value="ECO:0007669"/>
    <property type="project" value="UniProtKB-EC"/>
</dbReference>
<dbReference type="PANTHER" id="PTHR12604">
    <property type="entry name" value="KU AUTOANTIGEN DNA HELICASE"/>
    <property type="match status" value="1"/>
</dbReference>
<evidence type="ECO:0000256" key="2">
    <source>
        <dbReference type="ARBA" id="ARBA00004574"/>
    </source>
</evidence>
<evidence type="ECO:0000256" key="5">
    <source>
        <dbReference type="ARBA" id="ARBA00021792"/>
    </source>
</evidence>
<dbReference type="Proteomes" id="UP000281245">
    <property type="component" value="Unassembled WGS sequence"/>
</dbReference>
<keyword evidence="8 19" id="KW-0227">DNA damage</keyword>
<dbReference type="Gene3D" id="2.40.290.10">
    <property type="match status" value="1"/>
</dbReference>
<organism evidence="21 22">
    <name type="scientific">Hortaea werneckii</name>
    <name type="common">Black yeast</name>
    <name type="synonym">Cladosporium werneckii</name>
    <dbReference type="NCBI Taxonomy" id="91943"/>
    <lineage>
        <taxon>Eukaryota</taxon>
        <taxon>Fungi</taxon>
        <taxon>Dikarya</taxon>
        <taxon>Ascomycota</taxon>
        <taxon>Pezizomycotina</taxon>
        <taxon>Dothideomycetes</taxon>
        <taxon>Dothideomycetidae</taxon>
        <taxon>Mycosphaerellales</taxon>
        <taxon>Teratosphaeriaceae</taxon>
        <taxon>Hortaea</taxon>
    </lineage>
</organism>
<comment type="caution">
    <text evidence="21">The sequence shown here is derived from an EMBL/GenBank/DDBJ whole genome shotgun (WGS) entry which is preliminary data.</text>
</comment>
<gene>
    <name evidence="21" type="ORF">D0869_07454</name>
</gene>
<dbReference type="GO" id="GO:0043564">
    <property type="term" value="C:Ku70:Ku80 complex"/>
    <property type="evidence" value="ECO:0007669"/>
    <property type="project" value="InterPro"/>
</dbReference>
<accession>A0A3M6WQT6</accession>
<dbReference type="Gene3D" id="1.25.40.240">
    <property type="entry name" value="Ku, C-terminal domain"/>
    <property type="match status" value="1"/>
</dbReference>
<protein>
    <recommendedName>
        <fullName evidence="5 19">ATP-dependent DNA helicase II subunit 2</fullName>
        <ecNumber evidence="4 19">3.6.4.12</ecNumber>
    </recommendedName>
</protein>
<sequence length="728" mass="81150">MSQKEATVYIVDCGRSMAKRDHGRQQTNLEWSLEYVWDKLTATVATARKTLLAGVIGLRTDGTKNLLDEEEEYANITIFQELSQVLMPQMRQLRKDLVPSSTDSGDAISALVVAIQMISNTCKKLAYQRKIVLVTDACGAMQTDDLPSITQKLKDDGIELVVLGVDFDDAEYGFKEENKDPVKRQNEAVLEQLCKDCDGVYGTLMQAVDELSIPRVKTVKPVPSYRGHLTLGNPEDYDTALSIDIERYPKTMKASAPSASSFVIRSDMAAAEATQSTQSLDGDEAQNGAAADGLASVKNARTYQVVDENVPGGKKDVDRDELAKGYEYGRTAVHISESDQNVVLYETTASFDIIGFVNATQYQRYLDMSRANVVVAMKNNDKASMALSSFINALFELESYAVARFVAKENREPRILLLAPNVEQDLECLYDVELPFAEDLRSYKFPPLDRVVTVSGKVLKVHRNLPSDDLMDAMSSYVDSMDLSTFGKSDEGEPVEYAPPDETFSPLVHRINQVIKHRAVYPDTDPPPPHEALTRYSHPPEELVEAAQPALDGVIKAADVKKVPPKARGRRYGRKKAPKPLSDLDVNALLAQDPSRKTKRIDPNNAIPEFKQLLEHAEEPEQLTSARDQLASVIEDWIRHSVGDSGYGRAIEAIRVMREEMSDMDMGEPYNPFMRTLKTKLLGEELGGERREMFGLIRRSRLGLLTEKEVADGVKEKEAAEFMKFTKN</sequence>
<dbReference type="GO" id="GO:0016887">
    <property type="term" value="F:ATP hydrolysis activity"/>
    <property type="evidence" value="ECO:0007669"/>
    <property type="project" value="RHEA"/>
</dbReference>
<evidence type="ECO:0000256" key="15">
    <source>
        <dbReference type="ARBA" id="ARBA00023204"/>
    </source>
</evidence>
<proteinExistence type="inferred from homology"/>
<keyword evidence="12" id="KW-0779">Telomere</keyword>
<evidence type="ECO:0000256" key="19">
    <source>
        <dbReference type="PIRNR" id="PIRNR016570"/>
    </source>
</evidence>
<evidence type="ECO:0000256" key="17">
    <source>
        <dbReference type="ARBA" id="ARBA00024890"/>
    </source>
</evidence>
<evidence type="ECO:0000256" key="10">
    <source>
        <dbReference type="ARBA" id="ARBA00022806"/>
    </source>
</evidence>
<dbReference type="Pfam" id="PF02735">
    <property type="entry name" value="Ku"/>
    <property type="match status" value="1"/>
</dbReference>
<evidence type="ECO:0000256" key="7">
    <source>
        <dbReference type="ARBA" id="ARBA00022741"/>
    </source>
</evidence>
<dbReference type="SMART" id="SM00559">
    <property type="entry name" value="Ku78"/>
    <property type="match status" value="1"/>
</dbReference>
<dbReference type="InterPro" id="IPR024193">
    <property type="entry name" value="Ku80"/>
</dbReference>
<evidence type="ECO:0000256" key="8">
    <source>
        <dbReference type="ARBA" id="ARBA00022763"/>
    </source>
</evidence>
<dbReference type="GO" id="GO:0003684">
    <property type="term" value="F:damaged DNA binding"/>
    <property type="evidence" value="ECO:0007669"/>
    <property type="project" value="InterPro"/>
</dbReference>
<dbReference type="SUPFAM" id="SSF100939">
    <property type="entry name" value="SPOC domain-like"/>
    <property type="match status" value="1"/>
</dbReference>
<dbReference type="GO" id="GO:0042162">
    <property type="term" value="F:telomeric DNA binding"/>
    <property type="evidence" value="ECO:0007669"/>
    <property type="project" value="InterPro"/>
</dbReference>
<dbReference type="Gene3D" id="1.10.1600.10">
    <property type="match status" value="1"/>
</dbReference>
<keyword evidence="9 19" id="KW-0378">Hydrolase</keyword>
<keyword evidence="16 19" id="KW-0539">Nucleus</keyword>
<keyword evidence="7 19" id="KW-0547">Nucleotide-binding</keyword>
<dbReference type="CDD" id="cd00873">
    <property type="entry name" value="KU80"/>
    <property type="match status" value="1"/>
</dbReference>
<dbReference type="EC" id="3.6.4.12" evidence="4 19"/>
<comment type="similarity">
    <text evidence="3 19">Belongs to the ku80 family.</text>
</comment>
<evidence type="ECO:0000256" key="3">
    <source>
        <dbReference type="ARBA" id="ARBA00007726"/>
    </source>
</evidence>
<dbReference type="FunFam" id="3.40.50.410:FF:000073">
    <property type="entry name" value="ATP-dependent DNA helicase II subunit 2"/>
    <property type="match status" value="1"/>
</dbReference>
<keyword evidence="11 19" id="KW-0067">ATP-binding</keyword>
<dbReference type="Pfam" id="PF03731">
    <property type="entry name" value="Ku_N"/>
    <property type="match status" value="1"/>
</dbReference>
<dbReference type="GO" id="GO:0000781">
    <property type="term" value="C:chromosome, telomeric region"/>
    <property type="evidence" value="ECO:0007669"/>
    <property type="project" value="UniProtKB-SubCell"/>
</dbReference>
<evidence type="ECO:0000313" key="21">
    <source>
        <dbReference type="EMBL" id="RMX80568.1"/>
    </source>
</evidence>
<evidence type="ECO:0000256" key="18">
    <source>
        <dbReference type="ARBA" id="ARBA00047995"/>
    </source>
</evidence>
<dbReference type="GO" id="GO:0005524">
    <property type="term" value="F:ATP binding"/>
    <property type="evidence" value="ECO:0007669"/>
    <property type="project" value="UniProtKB-UniRule"/>
</dbReference>
<dbReference type="FunFam" id="1.10.1600.10:FF:000002">
    <property type="entry name" value="X-ray repair cross-complementing protein 5"/>
    <property type="match status" value="1"/>
</dbReference>
<comment type="function">
    <text evidence="17">Single-stranded DNA-dependent ATP-dependent helicase. Involved in non-homologous end joining (NHEJ) DNA double strand break repair. DNA-binding is sequence-independent but has a high affinity to nicks in double-stranded DNA and to the ends of duplex DNA. Binds to naturally occurring chromosomal ends, and therefore provides chromosomal end protection. Required also for telomere recombination to repair telomeric ends in the absence of telomerase. KU70, of the KU70/KU80 heterodimer, binds to the stem loop of TLC1, the RNA component of telomerase. Involved in telomere maintenance. Interacts with telomeric repeats and subtelomeric sequences thereby controlling telomere length and protecting against subtelomeric rearrangement. Maintains telomeric chromatin, which is involved in silencing the expression of genes located at the telomere. Required for mating-type switching.</text>
</comment>
<dbReference type="GO" id="GO:0003690">
    <property type="term" value="F:double-stranded DNA binding"/>
    <property type="evidence" value="ECO:0007669"/>
    <property type="project" value="TreeGrafter"/>
</dbReference>
<keyword evidence="6" id="KW-0158">Chromosome</keyword>
<name>A0A3M6WQT6_HORWE</name>
<dbReference type="SUPFAM" id="SSF53300">
    <property type="entry name" value="vWA-like"/>
    <property type="match status" value="1"/>
</dbReference>
<evidence type="ECO:0000256" key="12">
    <source>
        <dbReference type="ARBA" id="ARBA00022895"/>
    </source>
</evidence>
<evidence type="ECO:0000256" key="14">
    <source>
        <dbReference type="ARBA" id="ARBA00023172"/>
    </source>
</evidence>
<keyword evidence="15 19" id="KW-0234">DNA repair</keyword>
<evidence type="ECO:0000256" key="6">
    <source>
        <dbReference type="ARBA" id="ARBA00022454"/>
    </source>
</evidence>
<dbReference type="PANTHER" id="PTHR12604:SF4">
    <property type="entry name" value="X-RAY REPAIR CROSS-COMPLEMENTING PROTEIN 5"/>
    <property type="match status" value="1"/>
</dbReference>
<evidence type="ECO:0000313" key="22">
    <source>
        <dbReference type="Proteomes" id="UP000281245"/>
    </source>
</evidence>
<dbReference type="GO" id="GO:0006310">
    <property type="term" value="P:DNA recombination"/>
    <property type="evidence" value="ECO:0007669"/>
    <property type="project" value="UniProtKB-KW"/>
</dbReference>
<evidence type="ECO:0000256" key="4">
    <source>
        <dbReference type="ARBA" id="ARBA00012551"/>
    </source>
</evidence>
<dbReference type="InterPro" id="IPR036465">
    <property type="entry name" value="vWFA_dom_sf"/>
</dbReference>
<evidence type="ECO:0000256" key="9">
    <source>
        <dbReference type="ARBA" id="ARBA00022801"/>
    </source>
</evidence>
<dbReference type="InterPro" id="IPR014893">
    <property type="entry name" value="Ku_PK_bind"/>
</dbReference>
<dbReference type="SUPFAM" id="SSF101420">
    <property type="entry name" value="C-terminal domain of Ku80"/>
    <property type="match status" value="1"/>
</dbReference>
<evidence type="ECO:0000256" key="11">
    <source>
        <dbReference type="ARBA" id="ARBA00022840"/>
    </source>
</evidence>
<dbReference type="Gene3D" id="3.40.50.410">
    <property type="entry name" value="von Willebrand factor, type A domain"/>
    <property type="match status" value="1"/>
</dbReference>
<dbReference type="OrthoDB" id="30826at2759"/>
<comment type="catalytic activity">
    <reaction evidence="18 19">
        <text>ATP + H2O = ADP + phosphate + H(+)</text>
        <dbReference type="Rhea" id="RHEA:13065"/>
        <dbReference type="ChEBI" id="CHEBI:15377"/>
        <dbReference type="ChEBI" id="CHEBI:15378"/>
        <dbReference type="ChEBI" id="CHEBI:30616"/>
        <dbReference type="ChEBI" id="CHEBI:43474"/>
        <dbReference type="ChEBI" id="CHEBI:456216"/>
        <dbReference type="EC" id="3.6.4.12"/>
    </reaction>
</comment>
<feature type="domain" description="Ku" evidence="20">
    <location>
        <begin position="314"/>
        <end position="451"/>
    </location>
</feature>
<evidence type="ECO:0000256" key="13">
    <source>
        <dbReference type="ARBA" id="ARBA00023125"/>
    </source>
</evidence>
<keyword evidence="13 19" id="KW-0238">DNA-binding</keyword>
<dbReference type="InterPro" id="IPR036494">
    <property type="entry name" value="Ku_C_sf"/>
</dbReference>
<evidence type="ECO:0000259" key="20">
    <source>
        <dbReference type="SMART" id="SM00559"/>
    </source>
</evidence>
<evidence type="ECO:0000256" key="1">
    <source>
        <dbReference type="ARBA" id="ARBA00004123"/>
    </source>
</evidence>
<dbReference type="Pfam" id="PF08785">
    <property type="entry name" value="Ku_PK_bind"/>
    <property type="match status" value="1"/>
</dbReference>
<keyword evidence="14 19" id="KW-0233">DNA recombination</keyword>
<dbReference type="EMBL" id="QWIJ01000599">
    <property type="protein sequence ID" value="RMX80568.1"/>
    <property type="molecule type" value="Genomic_DNA"/>
</dbReference>
<dbReference type="InterPro" id="IPR016194">
    <property type="entry name" value="SPOC-like_C_dom_sf"/>
</dbReference>
<dbReference type="PIRSF" id="PIRSF016570">
    <property type="entry name" value="Ku80"/>
    <property type="match status" value="1"/>
</dbReference>
<dbReference type="InterPro" id="IPR006164">
    <property type="entry name" value="DNA_bd_Ku70/Ku80"/>
</dbReference>
<dbReference type="GO" id="GO:0006303">
    <property type="term" value="P:double-strand break repair via nonhomologous end joining"/>
    <property type="evidence" value="ECO:0007669"/>
    <property type="project" value="InterPro"/>
</dbReference>
<dbReference type="AlphaFoldDB" id="A0A3M6WQT6"/>
<comment type="subcellular location">
    <subcellularLocation>
        <location evidence="2">Chromosome</location>
        <location evidence="2">Telomere</location>
    </subcellularLocation>
    <subcellularLocation>
        <location evidence="1 19">Nucleus</location>
    </subcellularLocation>
</comment>
<reference evidence="21 22" key="1">
    <citation type="journal article" date="2018" name="BMC Genomics">
        <title>Genomic evidence for intraspecific hybridization in a clonal and extremely halotolerant yeast.</title>
        <authorList>
            <person name="Gostincar C."/>
            <person name="Stajich J.E."/>
            <person name="Zupancic J."/>
            <person name="Zalar P."/>
            <person name="Gunde-Cimerman N."/>
        </authorList>
    </citation>
    <scope>NUCLEOTIDE SEQUENCE [LARGE SCALE GENOMIC DNA]</scope>
    <source>
        <strain evidence="21 22">EXF-6656</strain>
    </source>
</reference>
<evidence type="ECO:0000256" key="16">
    <source>
        <dbReference type="ARBA" id="ARBA00023242"/>
    </source>
</evidence>
<dbReference type="InterPro" id="IPR005161">
    <property type="entry name" value="Ku_N"/>
</dbReference>
<dbReference type="GO" id="GO:0000723">
    <property type="term" value="P:telomere maintenance"/>
    <property type="evidence" value="ECO:0007669"/>
    <property type="project" value="InterPro"/>
</dbReference>